<dbReference type="Pfam" id="PF10401">
    <property type="entry name" value="IRF-3"/>
    <property type="match status" value="1"/>
</dbReference>
<dbReference type="Proteomes" id="UP000018467">
    <property type="component" value="Unassembled WGS sequence"/>
</dbReference>
<dbReference type="GO" id="GO:0005737">
    <property type="term" value="C:cytoplasm"/>
    <property type="evidence" value="ECO:0007669"/>
    <property type="project" value="Ensembl"/>
</dbReference>
<accession>W5LAU6</accession>
<dbReference type="Ensembl" id="ENSAMXT00000016958.2">
    <property type="protein sequence ID" value="ENSAMXP00000016958.2"/>
    <property type="gene ID" value="ENSAMXG00000016465.2"/>
</dbReference>
<dbReference type="CDD" id="cd00103">
    <property type="entry name" value="IRF"/>
    <property type="match status" value="1"/>
</dbReference>
<organism evidence="2 3">
    <name type="scientific">Astyanax mexicanus</name>
    <name type="common">Blind cave fish</name>
    <name type="synonym">Astyanax fasciatus mexicanus</name>
    <dbReference type="NCBI Taxonomy" id="7994"/>
    <lineage>
        <taxon>Eukaryota</taxon>
        <taxon>Metazoa</taxon>
        <taxon>Chordata</taxon>
        <taxon>Craniata</taxon>
        <taxon>Vertebrata</taxon>
        <taxon>Euteleostomi</taxon>
        <taxon>Actinopterygii</taxon>
        <taxon>Neopterygii</taxon>
        <taxon>Teleostei</taxon>
        <taxon>Ostariophysi</taxon>
        <taxon>Characiformes</taxon>
        <taxon>Characoidei</taxon>
        <taxon>Acestrorhamphidae</taxon>
        <taxon>Acestrorhamphinae</taxon>
        <taxon>Astyanax</taxon>
    </lineage>
</organism>
<reference evidence="2" key="4">
    <citation type="submission" date="2025-09" db="UniProtKB">
        <authorList>
            <consortium name="Ensembl"/>
        </authorList>
    </citation>
    <scope>IDENTIFICATION</scope>
</reference>
<dbReference type="AlphaFoldDB" id="W5LAU6"/>
<dbReference type="InterPro" id="IPR019471">
    <property type="entry name" value="Interferon_reg_factor-3"/>
</dbReference>
<protein>
    <submittedName>
        <fullName evidence="2">Interferon regulatory factor 7</fullName>
    </submittedName>
</protein>
<dbReference type="InterPro" id="IPR036388">
    <property type="entry name" value="WH-like_DNA-bd_sf"/>
</dbReference>
<dbReference type="PANTHER" id="PTHR11949">
    <property type="entry name" value="INTERFERON REGULATORY FACTOR"/>
    <property type="match status" value="1"/>
</dbReference>
<dbReference type="RefSeq" id="XP_007228106.2">
    <property type="nucleotide sequence ID" value="XM_007228044.4"/>
</dbReference>
<dbReference type="InParanoid" id="W5LAU6"/>
<dbReference type="InterPro" id="IPR017855">
    <property type="entry name" value="SMAD-like_dom_sf"/>
</dbReference>
<dbReference type="GO" id="GO:0009615">
    <property type="term" value="P:response to virus"/>
    <property type="evidence" value="ECO:0007669"/>
    <property type="project" value="Ensembl"/>
</dbReference>
<sequence>MSHLIERSTEESSMAKPQFGSWLLEQVQAGRYEGLYMTGTDTFRIPWKHNSRKDCGNEDNRIFREWAVVSGKISDYPNDKAKWKTNFRCALNSLKHFKMVEDHSKDYHDDPHKIYRIVRPENIHNEEMYKTEDIPMEREDLPFNLDTLHLDYSDYQQWGNYSQPIADQGNYFANPVPEVILQPCPQSNIPAPVPALLPPPQQHYAAVPPFENLPFPFELEISIHYRGAEKLKVQSSAQSVQLHYHCDPSQLSGQSILFPCTEGLTDQIQVEYTKRLLDSIQRGLLLEVCPTGIYGLRQDKCNVFFSTRDPAEIQNPEPKKLPQNCKELLFSFEKYTKDLMDFQSHQRGSPDYTIYLCFGEKFPDGKALEKKLIIVKVVPLICRELHKRAQMEGASSLHNDNISLQISYSLFELIESTFLLPTFD</sequence>
<reference evidence="3" key="2">
    <citation type="journal article" date="2014" name="Nat. Commun.">
        <title>The cavefish genome reveals candidate genes for eye loss.</title>
        <authorList>
            <person name="McGaugh S.E."/>
            <person name="Gross J.B."/>
            <person name="Aken B."/>
            <person name="Blin M."/>
            <person name="Borowsky R."/>
            <person name="Chalopin D."/>
            <person name="Hinaux H."/>
            <person name="Jeffery W.R."/>
            <person name="Keene A."/>
            <person name="Ma L."/>
            <person name="Minx P."/>
            <person name="Murphy D."/>
            <person name="O'Quin K.E."/>
            <person name="Retaux S."/>
            <person name="Rohner N."/>
            <person name="Searle S.M."/>
            <person name="Stahl B.A."/>
            <person name="Tabin C."/>
            <person name="Volff J.N."/>
            <person name="Yoshizawa M."/>
            <person name="Warren W.C."/>
        </authorList>
    </citation>
    <scope>NUCLEOTIDE SEQUENCE [LARGE SCALE GENOMIC DNA]</scope>
    <source>
        <strain evidence="3">female</strain>
    </source>
</reference>
<evidence type="ECO:0000313" key="3">
    <source>
        <dbReference type="Proteomes" id="UP000018467"/>
    </source>
</evidence>
<dbReference type="InterPro" id="IPR036390">
    <property type="entry name" value="WH_DNA-bd_sf"/>
</dbReference>
<dbReference type="InterPro" id="IPR001346">
    <property type="entry name" value="Interferon_reg_fact_DNA-bd_dom"/>
</dbReference>
<dbReference type="PRINTS" id="PR00267">
    <property type="entry name" value="INTFRNREGFCT"/>
</dbReference>
<dbReference type="SMART" id="SM01243">
    <property type="entry name" value="IRF-3"/>
    <property type="match status" value="1"/>
</dbReference>
<evidence type="ECO:0000259" key="1">
    <source>
        <dbReference type="PROSITE" id="PS51507"/>
    </source>
</evidence>
<name>W5LAU6_ASTMX</name>
<feature type="domain" description="IRF tryptophan pentad repeat" evidence="1">
    <location>
        <begin position="16"/>
        <end position="119"/>
    </location>
</feature>
<dbReference type="GO" id="GO:1902037">
    <property type="term" value="P:negative regulation of hematopoietic stem cell differentiation"/>
    <property type="evidence" value="ECO:0007669"/>
    <property type="project" value="Ensembl"/>
</dbReference>
<dbReference type="Bgee" id="ENSAMXG00000016465">
    <property type="expression patterns" value="Expressed in mesonephros and 13 other cell types or tissues"/>
</dbReference>
<dbReference type="GO" id="GO:0005634">
    <property type="term" value="C:nucleus"/>
    <property type="evidence" value="ECO:0007669"/>
    <property type="project" value="TreeGrafter"/>
</dbReference>
<dbReference type="GO" id="GO:0000978">
    <property type="term" value="F:RNA polymerase II cis-regulatory region sequence-specific DNA binding"/>
    <property type="evidence" value="ECO:0007669"/>
    <property type="project" value="TreeGrafter"/>
</dbReference>
<dbReference type="GO" id="GO:0000981">
    <property type="term" value="F:DNA-binding transcription factor activity, RNA polymerase II-specific"/>
    <property type="evidence" value="ECO:0007669"/>
    <property type="project" value="TreeGrafter"/>
</dbReference>
<dbReference type="CTD" id="3665"/>
<keyword evidence="3" id="KW-1185">Reference proteome</keyword>
<dbReference type="Pfam" id="PF00605">
    <property type="entry name" value="IRF"/>
    <property type="match status" value="1"/>
</dbReference>
<reference evidence="2" key="3">
    <citation type="submission" date="2025-08" db="UniProtKB">
        <authorList>
            <consortium name="Ensembl"/>
        </authorList>
    </citation>
    <scope>IDENTIFICATION</scope>
</reference>
<proteinExistence type="predicted"/>
<reference evidence="3" key="1">
    <citation type="submission" date="2013-03" db="EMBL/GenBank/DDBJ databases">
        <authorList>
            <person name="Jeffery W."/>
            <person name="Warren W."/>
            <person name="Wilson R.K."/>
        </authorList>
    </citation>
    <scope>NUCLEOTIDE SEQUENCE</scope>
    <source>
        <strain evidence="3">female</strain>
    </source>
</reference>
<dbReference type="eggNOG" id="ENOG502R2I9">
    <property type="taxonomic scope" value="Eukaryota"/>
</dbReference>
<dbReference type="GO" id="GO:0045580">
    <property type="term" value="P:regulation of T cell differentiation"/>
    <property type="evidence" value="ECO:0007669"/>
    <property type="project" value="Ensembl"/>
</dbReference>
<dbReference type="STRING" id="7994.ENSAMXP00000016958"/>
<dbReference type="GeneID" id="103045043"/>
<dbReference type="FunCoup" id="W5LAU6">
    <property type="interactions" value="909"/>
</dbReference>
<dbReference type="SUPFAM" id="SSF49879">
    <property type="entry name" value="SMAD/FHA domain"/>
    <property type="match status" value="1"/>
</dbReference>
<dbReference type="HOGENOM" id="CLU_031544_2_0_1"/>
<dbReference type="GO" id="GO:0045893">
    <property type="term" value="P:positive regulation of DNA-templated transcription"/>
    <property type="evidence" value="ECO:0007669"/>
    <property type="project" value="UniProtKB-ARBA"/>
</dbReference>
<dbReference type="PROSITE" id="PS51507">
    <property type="entry name" value="IRF_2"/>
    <property type="match status" value="1"/>
</dbReference>
<dbReference type="GeneTree" id="ENSGT00940000160931"/>
<dbReference type="Gene3D" id="1.10.10.10">
    <property type="entry name" value="Winged helix-like DNA-binding domain superfamily/Winged helix DNA-binding domain"/>
    <property type="match status" value="1"/>
</dbReference>
<dbReference type="InterPro" id="IPR008984">
    <property type="entry name" value="SMAD_FHA_dom_sf"/>
</dbReference>
<dbReference type="Gene3D" id="2.60.200.10">
    <property type="match status" value="1"/>
</dbReference>
<evidence type="ECO:0000313" key="2">
    <source>
        <dbReference type="Ensembl" id="ENSAMXP00000016958.2"/>
    </source>
</evidence>
<dbReference type="FunFam" id="1.10.10.10:FF:000631">
    <property type="entry name" value="Interferon regulatory factor 7"/>
    <property type="match status" value="1"/>
</dbReference>
<dbReference type="SUPFAM" id="SSF46785">
    <property type="entry name" value="Winged helix' DNA-binding domain"/>
    <property type="match status" value="1"/>
</dbReference>
<dbReference type="GO" id="GO:0002376">
    <property type="term" value="P:immune system process"/>
    <property type="evidence" value="ECO:0007669"/>
    <property type="project" value="TreeGrafter"/>
</dbReference>
<dbReference type="GO" id="GO:0035675">
    <property type="term" value="P:neuromast hair cell development"/>
    <property type="evidence" value="ECO:0007669"/>
    <property type="project" value="Ensembl"/>
</dbReference>
<dbReference type="GO" id="GO:0030097">
    <property type="term" value="P:hemopoiesis"/>
    <property type="evidence" value="ECO:0007669"/>
    <property type="project" value="Ensembl"/>
</dbReference>
<dbReference type="PANTHER" id="PTHR11949:SF2">
    <property type="entry name" value="INTERFERON REGULATORY FACTOR 7"/>
    <property type="match status" value="1"/>
</dbReference>
<dbReference type="SMART" id="SM00348">
    <property type="entry name" value="IRF"/>
    <property type="match status" value="1"/>
</dbReference>